<dbReference type="Proteomes" id="UP001596053">
    <property type="component" value="Unassembled WGS sequence"/>
</dbReference>
<accession>A0ABW0J134</accession>
<feature type="domain" description="Phage head morphogenesis" evidence="1">
    <location>
        <begin position="55"/>
        <end position="172"/>
    </location>
</feature>
<name>A0ABW0J134_9HYPH</name>
<organism evidence="2 3">
    <name type="scientific">Bosea eneae</name>
    <dbReference type="NCBI Taxonomy" id="151454"/>
    <lineage>
        <taxon>Bacteria</taxon>
        <taxon>Pseudomonadati</taxon>
        <taxon>Pseudomonadota</taxon>
        <taxon>Alphaproteobacteria</taxon>
        <taxon>Hyphomicrobiales</taxon>
        <taxon>Boseaceae</taxon>
        <taxon>Bosea</taxon>
    </lineage>
</organism>
<gene>
    <name evidence="2" type="ORF">ACFPOB_30380</name>
</gene>
<proteinExistence type="predicted"/>
<dbReference type="InterPro" id="IPR006528">
    <property type="entry name" value="Phage_head_morphogenesis_dom"/>
</dbReference>
<evidence type="ECO:0000313" key="2">
    <source>
        <dbReference type="EMBL" id="MFC5423832.1"/>
    </source>
</evidence>
<evidence type="ECO:0000313" key="3">
    <source>
        <dbReference type="Proteomes" id="UP001596053"/>
    </source>
</evidence>
<dbReference type="RefSeq" id="WP_377801877.1">
    <property type="nucleotide sequence ID" value="NZ_JBHSLW010000129.1"/>
</dbReference>
<comment type="caution">
    <text evidence="2">The sequence shown here is derived from an EMBL/GenBank/DDBJ whole genome shotgun (WGS) entry which is preliminary data.</text>
</comment>
<sequence length="240" mass="27168">MTTTMRAIGLPFQEAIDYLRQKVTVTSTGWTDVWQKANAKAFTVAGATATALVEDFRREIEKALEDGTTLQEFRQRFDEIVRRHGWAHVGKPGWRARVIYETNLSMAYSAGRYAQQTEPETLAAFPYWQYVHSGARHPRKQHLAWNGTVLRADDPFWDWAYPPNGWGCGCRVRPVSEAGLKRQGRRGVDQAPERLPIREVNRKTGEVLTGSQGVDIGFDYNPGQVWMNAPRSAMPGLDDT</sequence>
<dbReference type="EMBL" id="JBHSLW010000129">
    <property type="protein sequence ID" value="MFC5423832.1"/>
    <property type="molecule type" value="Genomic_DNA"/>
</dbReference>
<reference evidence="3" key="1">
    <citation type="journal article" date="2019" name="Int. J. Syst. Evol. Microbiol.">
        <title>The Global Catalogue of Microorganisms (GCM) 10K type strain sequencing project: providing services to taxonomists for standard genome sequencing and annotation.</title>
        <authorList>
            <consortium name="The Broad Institute Genomics Platform"/>
            <consortium name="The Broad Institute Genome Sequencing Center for Infectious Disease"/>
            <person name="Wu L."/>
            <person name="Ma J."/>
        </authorList>
    </citation>
    <scope>NUCLEOTIDE SEQUENCE [LARGE SCALE GENOMIC DNA]</scope>
    <source>
        <strain evidence="3">NCAIM B.01391</strain>
    </source>
</reference>
<evidence type="ECO:0000259" key="1">
    <source>
        <dbReference type="Pfam" id="PF04233"/>
    </source>
</evidence>
<protein>
    <submittedName>
        <fullName evidence="2">Phage minor head protein</fullName>
    </submittedName>
</protein>
<keyword evidence="3" id="KW-1185">Reference proteome</keyword>
<dbReference type="Pfam" id="PF04233">
    <property type="entry name" value="Phage_Mu_F"/>
    <property type="match status" value="1"/>
</dbReference>